<dbReference type="OrthoDB" id="339576at2"/>
<dbReference type="STRING" id="493475.GARC_4750"/>
<keyword evidence="3" id="KW-1185">Reference proteome</keyword>
<dbReference type="PANTHER" id="PTHR28004">
    <property type="entry name" value="ZGC:162816-RELATED"/>
    <property type="match status" value="1"/>
</dbReference>
<feature type="domain" description="Alanine racemase N-terminal" evidence="1">
    <location>
        <begin position="53"/>
        <end position="274"/>
    </location>
</feature>
<dbReference type="GO" id="GO:0036088">
    <property type="term" value="P:D-serine catabolic process"/>
    <property type="evidence" value="ECO:0007669"/>
    <property type="project" value="TreeGrafter"/>
</dbReference>
<dbReference type="Pfam" id="PF01168">
    <property type="entry name" value="Ala_racemase_N"/>
    <property type="match status" value="1"/>
</dbReference>
<dbReference type="RefSeq" id="WP_007624940.1">
    <property type="nucleotide sequence ID" value="NZ_BAEO01000065.1"/>
</dbReference>
<comment type="caution">
    <text evidence="2">The sequence shown here is derived from an EMBL/GenBank/DDBJ whole genome shotgun (WGS) entry which is preliminary data.</text>
</comment>
<protein>
    <recommendedName>
        <fullName evidence="1">Alanine racemase N-terminal domain-containing protein</fullName>
    </recommendedName>
</protein>
<dbReference type="InterPro" id="IPR051466">
    <property type="entry name" value="D-amino_acid_metab_enzyme"/>
</dbReference>
<dbReference type="InterPro" id="IPR001608">
    <property type="entry name" value="Ala_racemase_N"/>
</dbReference>
<proteinExistence type="predicted"/>
<reference evidence="2 3" key="1">
    <citation type="journal article" date="2017" name="Antonie Van Leeuwenhoek">
        <title>Rhizobium rhizosphaerae sp. nov., a novel species isolated from rice rhizosphere.</title>
        <authorList>
            <person name="Zhao J.J."/>
            <person name="Zhang J."/>
            <person name="Zhang R.J."/>
            <person name="Zhang C.W."/>
            <person name="Yin H.Q."/>
            <person name="Zhang X.X."/>
        </authorList>
    </citation>
    <scope>NUCLEOTIDE SEQUENCE [LARGE SCALE GENOMIC DNA]</scope>
    <source>
        <strain evidence="2 3">BSs20135</strain>
    </source>
</reference>
<organism evidence="2 3">
    <name type="scientific">Paraglaciecola arctica BSs20135</name>
    <dbReference type="NCBI Taxonomy" id="493475"/>
    <lineage>
        <taxon>Bacteria</taxon>
        <taxon>Pseudomonadati</taxon>
        <taxon>Pseudomonadota</taxon>
        <taxon>Gammaproteobacteria</taxon>
        <taxon>Alteromonadales</taxon>
        <taxon>Alteromonadaceae</taxon>
        <taxon>Paraglaciecola</taxon>
    </lineage>
</organism>
<accession>K6YY59</accession>
<dbReference type="SUPFAM" id="SSF51419">
    <property type="entry name" value="PLP-binding barrel"/>
    <property type="match status" value="1"/>
</dbReference>
<dbReference type="AlphaFoldDB" id="K6YY59"/>
<gene>
    <name evidence="2" type="ORF">GARC_4750</name>
</gene>
<dbReference type="Proteomes" id="UP000006327">
    <property type="component" value="Unassembled WGS sequence"/>
</dbReference>
<sequence>MKRRTFLAGAATVGAVTMIGLKPSDAGASYNDYFRTVNESLKNNGPYRPMILIDLDIMDRNISTLKKMTRDTAAYRIVVKSLPSPDLTKYVMEKAGTNRLMVFHQPFLNYISKEIPDADVLLGKPMPVKAAQHYYNNLGPDNQYKHEENLQWLIDSKERVEQYLQLAKTLSVKMRINLELDVGLHRGGLTSTAQLKSIMAVIEANPQHLQFSGFMGYDAQVAKFPPIIKSIDEAYKESQDIYISFVDYIKQHHPQYELDKLCLNGAGSPSYALAGESGIANDLSAGSCLVKPLQFDISTLDDFEPASFIATPILKKLQGTTIPGLERLQWWNTFWDPNKEQTLFIYGGKWMAEYESPTGLRGNSLFGTSTNQEFINCSNNVNVNVDDHVFLRPDQSEAVFLQFDDIITIRNKRIQDTWQTLAG</sequence>
<dbReference type="InterPro" id="IPR029066">
    <property type="entry name" value="PLP-binding_barrel"/>
</dbReference>
<evidence type="ECO:0000259" key="1">
    <source>
        <dbReference type="Pfam" id="PF01168"/>
    </source>
</evidence>
<dbReference type="PANTHER" id="PTHR28004:SF2">
    <property type="entry name" value="D-SERINE DEHYDRATASE"/>
    <property type="match status" value="1"/>
</dbReference>
<evidence type="ECO:0000313" key="2">
    <source>
        <dbReference type="EMBL" id="GAC21688.1"/>
    </source>
</evidence>
<dbReference type="eggNOG" id="COG3616">
    <property type="taxonomic scope" value="Bacteria"/>
</dbReference>
<dbReference type="GO" id="GO:0008721">
    <property type="term" value="F:D-serine ammonia-lyase activity"/>
    <property type="evidence" value="ECO:0007669"/>
    <property type="project" value="TreeGrafter"/>
</dbReference>
<dbReference type="EMBL" id="BAEO01000065">
    <property type="protein sequence ID" value="GAC21688.1"/>
    <property type="molecule type" value="Genomic_DNA"/>
</dbReference>
<name>K6YY59_9ALTE</name>
<evidence type="ECO:0000313" key="3">
    <source>
        <dbReference type="Proteomes" id="UP000006327"/>
    </source>
</evidence>
<dbReference type="Gene3D" id="3.20.20.10">
    <property type="entry name" value="Alanine racemase"/>
    <property type="match status" value="1"/>
</dbReference>